<dbReference type="Proteomes" id="UP001320420">
    <property type="component" value="Unassembled WGS sequence"/>
</dbReference>
<dbReference type="GO" id="GO:0006508">
    <property type="term" value="P:proteolysis"/>
    <property type="evidence" value="ECO:0007669"/>
    <property type="project" value="UniProtKB-KW"/>
</dbReference>
<name>A0AAN9UYX9_9PEZI</name>
<evidence type="ECO:0000256" key="4">
    <source>
        <dbReference type="ARBA" id="ARBA00022825"/>
    </source>
</evidence>
<evidence type="ECO:0000313" key="7">
    <source>
        <dbReference type="Proteomes" id="UP001320420"/>
    </source>
</evidence>
<dbReference type="GO" id="GO:0008236">
    <property type="term" value="F:serine-type peptidase activity"/>
    <property type="evidence" value="ECO:0007669"/>
    <property type="project" value="UniProtKB-KW"/>
</dbReference>
<feature type="chain" id="PRO_5042927737" description="Cyanophycinase" evidence="5">
    <location>
        <begin position="21"/>
        <end position="304"/>
    </location>
</feature>
<feature type="signal peptide" evidence="5">
    <location>
        <begin position="1"/>
        <end position="20"/>
    </location>
</feature>
<dbReference type="InterPro" id="IPR029062">
    <property type="entry name" value="Class_I_gatase-like"/>
</dbReference>
<keyword evidence="5" id="KW-0732">Signal</keyword>
<dbReference type="PANTHER" id="PTHR36175">
    <property type="entry name" value="CYANOPHYCINASE"/>
    <property type="match status" value="1"/>
</dbReference>
<evidence type="ECO:0000256" key="2">
    <source>
        <dbReference type="ARBA" id="ARBA00022670"/>
    </source>
</evidence>
<dbReference type="SUPFAM" id="SSF52317">
    <property type="entry name" value="Class I glutamine amidotransferase-like"/>
    <property type="match status" value="1"/>
</dbReference>
<gene>
    <name evidence="6" type="ORF">SLS62_000914</name>
</gene>
<comment type="caution">
    <text evidence="6">The sequence shown here is derived from an EMBL/GenBank/DDBJ whole genome shotgun (WGS) entry which is preliminary data.</text>
</comment>
<dbReference type="Gene3D" id="3.40.50.880">
    <property type="match status" value="1"/>
</dbReference>
<comment type="similarity">
    <text evidence="1">Belongs to the peptidase S51 family.</text>
</comment>
<keyword evidence="4" id="KW-0720">Serine protease</keyword>
<evidence type="ECO:0000256" key="5">
    <source>
        <dbReference type="SAM" id="SignalP"/>
    </source>
</evidence>
<accession>A0AAN9UYX9</accession>
<dbReference type="CDD" id="cd03145">
    <property type="entry name" value="GAT1_cyanophycinase"/>
    <property type="match status" value="1"/>
</dbReference>
<evidence type="ECO:0008006" key="8">
    <source>
        <dbReference type="Google" id="ProtNLM"/>
    </source>
</evidence>
<dbReference type="Pfam" id="PF03575">
    <property type="entry name" value="Peptidase_S51"/>
    <property type="match status" value="1"/>
</dbReference>
<evidence type="ECO:0000256" key="3">
    <source>
        <dbReference type="ARBA" id="ARBA00022801"/>
    </source>
</evidence>
<reference evidence="6 7" key="1">
    <citation type="submission" date="2024-02" db="EMBL/GenBank/DDBJ databases">
        <title>De novo assembly and annotation of 12 fungi associated with fruit tree decline syndrome in Ontario, Canada.</title>
        <authorList>
            <person name="Sulman M."/>
            <person name="Ellouze W."/>
            <person name="Ilyukhin E."/>
        </authorList>
    </citation>
    <scope>NUCLEOTIDE SEQUENCE [LARGE SCALE GENOMIC DNA]</scope>
    <source>
        <strain evidence="6 7">M11/M66-122</strain>
    </source>
</reference>
<dbReference type="InterPro" id="IPR005320">
    <property type="entry name" value="Peptidase_S51"/>
</dbReference>
<evidence type="ECO:0000313" key="6">
    <source>
        <dbReference type="EMBL" id="KAK7756898.1"/>
    </source>
</evidence>
<keyword evidence="2" id="KW-0645">Protease</keyword>
<dbReference type="PANTHER" id="PTHR36175:SF1">
    <property type="entry name" value="CYANOPHYCINASE"/>
    <property type="match status" value="1"/>
</dbReference>
<protein>
    <recommendedName>
        <fullName evidence="8">Cyanophycinase</fullName>
    </recommendedName>
</protein>
<keyword evidence="7" id="KW-1185">Reference proteome</keyword>
<proteinExistence type="inferred from homology"/>
<dbReference type="AlphaFoldDB" id="A0AAN9UYX9"/>
<organism evidence="6 7">
    <name type="scientific">Diatrype stigma</name>
    <dbReference type="NCBI Taxonomy" id="117547"/>
    <lineage>
        <taxon>Eukaryota</taxon>
        <taxon>Fungi</taxon>
        <taxon>Dikarya</taxon>
        <taxon>Ascomycota</taxon>
        <taxon>Pezizomycotina</taxon>
        <taxon>Sordariomycetes</taxon>
        <taxon>Xylariomycetidae</taxon>
        <taxon>Xylariales</taxon>
        <taxon>Diatrypaceae</taxon>
        <taxon>Diatrype</taxon>
    </lineage>
</organism>
<keyword evidence="3" id="KW-0378">Hydrolase</keyword>
<dbReference type="EMBL" id="JAKJXP020000004">
    <property type="protein sequence ID" value="KAK7756898.1"/>
    <property type="molecule type" value="Genomic_DNA"/>
</dbReference>
<evidence type="ECO:0000256" key="1">
    <source>
        <dbReference type="ARBA" id="ARBA00006534"/>
    </source>
</evidence>
<sequence>MKHLDAILTLTVTMVAHGSAAAAAAAVRPSTWSNSSYVGPETGSLVIVGGGSLSDSIYQRVIDLAGGNDAPLVVIPTAGGEPSESYDQDTEPAPTFRRLGAQHVTVLHTYDPAVADTEAFAQPLAAARGVWFGGGRQWRLVDAYAGTLAERRFWEVLGRGGAIGGSSAGASIQGSFLARGDTASNQVLVGDHQVGFGFLRDAAVDQHVLARNRQFDMFDILRARPELLGVSIDENTALVVARNDAEVLGASYVVVYDGGFWSREGSDLKNLPDKSSIFYFLKSGDKYDLGKRAVVADESAPIPE</sequence>